<dbReference type="InterPro" id="IPR012257">
    <property type="entry name" value="Glc_ox_4Fe-4S"/>
</dbReference>
<dbReference type="PROSITE" id="PS51379">
    <property type="entry name" value="4FE4S_FER_2"/>
    <property type="match status" value="2"/>
</dbReference>
<keyword evidence="5 6" id="KW-0411">Iron-sulfur</keyword>
<keyword evidence="2 6" id="KW-0479">Metal-binding</keyword>
<proteinExistence type="predicted"/>
<dbReference type="Proteomes" id="UP001150259">
    <property type="component" value="Unassembled WGS sequence"/>
</dbReference>
<evidence type="ECO:0000259" key="7">
    <source>
        <dbReference type="PROSITE" id="PS51379"/>
    </source>
</evidence>
<keyword evidence="1 6" id="KW-0004">4Fe-4S</keyword>
<dbReference type="EC" id="1.1.99.14" evidence="6"/>
<keyword evidence="3" id="KW-0677">Repeat</keyword>
<keyword evidence="6" id="KW-0813">Transport</keyword>
<dbReference type="InterPro" id="IPR017900">
    <property type="entry name" value="4Fe4S_Fe_S_CS"/>
</dbReference>
<evidence type="ECO:0000256" key="3">
    <source>
        <dbReference type="ARBA" id="ARBA00022737"/>
    </source>
</evidence>
<dbReference type="InterPro" id="IPR004017">
    <property type="entry name" value="Cys_rich_dom"/>
</dbReference>
<evidence type="ECO:0000256" key="2">
    <source>
        <dbReference type="ARBA" id="ARBA00022723"/>
    </source>
</evidence>
<dbReference type="PROSITE" id="PS00198">
    <property type="entry name" value="4FE4S_FER_1"/>
    <property type="match status" value="2"/>
</dbReference>
<sequence>MTDRDIFDKDLLAACISCGFCLPACPTYAMTQDERSSPRGRITLMRALETGRLDEDDPTLQEQSSFCLGCRACETVCPAGVQYGALLEQWRDHQWRGRHVPPAALALRTGMRAKPLIEAAGRIRGAAKPTGPARPDVEAHLMLGCAERAMFPQLSKAVLRLLPDAVDVPSGQGCCGALHAHNGDSRTAHRMAEELGEVMPGVILTTAGGCGAHVAQVLGRERVRELSEFLLQYWGEHPDRLPDLRRLTVDGRPVRAALQDSCHLRNGLHVTAEPRELIARVADYVELPSAGTCCGAAGTYSILRPEDSQRVLDIHLDEIEAADLDYLIVVNMPCQRQMINGLKRRGSKVRVLHLAELLASAL</sequence>
<dbReference type="Pfam" id="PF02754">
    <property type="entry name" value="CCG"/>
    <property type="match status" value="2"/>
</dbReference>
<dbReference type="SUPFAM" id="SSF46548">
    <property type="entry name" value="alpha-helical ferredoxin"/>
    <property type="match status" value="1"/>
</dbReference>
<keyword evidence="4 6" id="KW-0408">Iron</keyword>
<evidence type="ECO:0000313" key="8">
    <source>
        <dbReference type="EMBL" id="MDC5696167.1"/>
    </source>
</evidence>
<feature type="domain" description="4Fe-4S ferredoxin-type" evidence="7">
    <location>
        <begin position="56"/>
        <end position="81"/>
    </location>
</feature>
<protein>
    <recommendedName>
        <fullName evidence="6">Glycolate oxidase iron-sulfur subunit</fullName>
        <ecNumber evidence="6">1.1.99.14</ecNumber>
    </recommendedName>
</protein>
<dbReference type="PANTHER" id="PTHR32479">
    <property type="entry name" value="GLYCOLATE OXIDASE IRON-SULFUR SUBUNIT"/>
    <property type="match status" value="1"/>
</dbReference>
<evidence type="ECO:0000256" key="1">
    <source>
        <dbReference type="ARBA" id="ARBA00022485"/>
    </source>
</evidence>
<comment type="catalytic activity">
    <reaction evidence="6">
        <text>glycolate + A = glyoxylate + AH2</text>
        <dbReference type="Rhea" id="RHEA:21264"/>
        <dbReference type="ChEBI" id="CHEBI:13193"/>
        <dbReference type="ChEBI" id="CHEBI:17499"/>
        <dbReference type="ChEBI" id="CHEBI:29805"/>
        <dbReference type="ChEBI" id="CHEBI:36655"/>
        <dbReference type="EC" id="1.1.99.14"/>
    </reaction>
</comment>
<keyword evidence="9" id="KW-1185">Reference proteome</keyword>
<evidence type="ECO:0000256" key="4">
    <source>
        <dbReference type="ARBA" id="ARBA00023004"/>
    </source>
</evidence>
<evidence type="ECO:0000313" key="9">
    <source>
        <dbReference type="Proteomes" id="UP001150259"/>
    </source>
</evidence>
<comment type="cofactor">
    <cofactor evidence="6">
        <name>[4Fe-4S] cluster</name>
        <dbReference type="ChEBI" id="CHEBI:49883"/>
    </cofactor>
    <text evidence="6">Binds 2 [4Fe-4S] clusters.</text>
</comment>
<dbReference type="Pfam" id="PF13183">
    <property type="entry name" value="Fer4_8"/>
    <property type="match status" value="1"/>
</dbReference>
<dbReference type="PANTHER" id="PTHR32479:SF17">
    <property type="entry name" value="GLYCOLATE OXIDASE IRON-SULFUR SUBUNIT"/>
    <property type="match status" value="1"/>
</dbReference>
<dbReference type="EMBL" id="JAPFQL010000006">
    <property type="protein sequence ID" value="MDC5696167.1"/>
    <property type="molecule type" value="Genomic_DNA"/>
</dbReference>
<dbReference type="PIRSF" id="PIRSF000139">
    <property type="entry name" value="Glc_ox_4Fe-4S"/>
    <property type="match status" value="1"/>
</dbReference>
<gene>
    <name evidence="8" type="ORF">OO014_02785</name>
</gene>
<dbReference type="InterPro" id="IPR017896">
    <property type="entry name" value="4Fe4S_Fe-S-bd"/>
</dbReference>
<organism evidence="8 9">
    <name type="scientific">Intrasporangium calvum</name>
    <dbReference type="NCBI Taxonomy" id="53358"/>
    <lineage>
        <taxon>Bacteria</taxon>
        <taxon>Bacillati</taxon>
        <taxon>Actinomycetota</taxon>
        <taxon>Actinomycetes</taxon>
        <taxon>Micrococcales</taxon>
        <taxon>Intrasporangiaceae</taxon>
        <taxon>Intrasporangium</taxon>
    </lineage>
</organism>
<comment type="catalytic activity">
    <reaction evidence="6">
        <text>(R)-lactate + A = pyruvate + AH2</text>
        <dbReference type="Rhea" id="RHEA:15089"/>
        <dbReference type="ChEBI" id="CHEBI:13193"/>
        <dbReference type="ChEBI" id="CHEBI:15361"/>
        <dbReference type="ChEBI" id="CHEBI:16004"/>
        <dbReference type="ChEBI" id="CHEBI:17499"/>
    </reaction>
</comment>
<name>A0ABT5GDM0_9MICO</name>
<accession>A0ABT5GDM0</accession>
<dbReference type="RefSeq" id="WP_272460741.1">
    <property type="nucleotide sequence ID" value="NZ_JAPFQL010000006.1"/>
</dbReference>
<dbReference type="Gene3D" id="1.10.1060.10">
    <property type="entry name" value="Alpha-helical ferredoxin"/>
    <property type="match status" value="1"/>
</dbReference>
<reference evidence="8 9" key="1">
    <citation type="submission" date="2022-11" db="EMBL/GenBank/DDBJ databases">
        <title>Anaerobic phenanthrene biodegradation by a DNRA strain PheN6.</title>
        <authorList>
            <person name="Zhang Z."/>
        </authorList>
    </citation>
    <scope>NUCLEOTIDE SEQUENCE [LARGE SCALE GENOMIC DNA]</scope>
    <source>
        <strain evidence="8 9">PheN6</strain>
    </source>
</reference>
<comment type="function">
    <text evidence="6">Component of a complex that catalyzes the oxidation of glycolate to glyoxylate.</text>
</comment>
<dbReference type="InterPro" id="IPR009051">
    <property type="entry name" value="Helical_ferredxn"/>
</dbReference>
<feature type="domain" description="4Fe-4S ferredoxin-type" evidence="7">
    <location>
        <begin position="3"/>
        <end position="35"/>
    </location>
</feature>
<evidence type="ECO:0000256" key="6">
    <source>
        <dbReference type="PIRNR" id="PIRNR000139"/>
    </source>
</evidence>
<keyword evidence="6" id="KW-0249">Electron transport</keyword>
<evidence type="ECO:0000256" key="5">
    <source>
        <dbReference type="ARBA" id="ARBA00023014"/>
    </source>
</evidence>
<comment type="caution">
    <text evidence="8">The sequence shown here is derived from an EMBL/GenBank/DDBJ whole genome shotgun (WGS) entry which is preliminary data.</text>
</comment>